<accession>A0A0A0IH99</accession>
<reference evidence="1 2" key="1">
    <citation type="submission" date="2014-01" db="EMBL/GenBank/DDBJ databases">
        <title>Plasmidome dynamics in the species complex Clostridium novyi sensu lato converts strains of independent lineages into distinctly different pathogens.</title>
        <authorList>
            <person name="Skarin H."/>
            <person name="Segerman B."/>
        </authorList>
    </citation>
    <scope>NUCLEOTIDE SEQUENCE [LARGE SCALE GENOMIC DNA]</scope>
    <source>
        <strain evidence="1 2">DC5</strain>
    </source>
</reference>
<dbReference type="EMBL" id="JDRY01000033">
    <property type="protein sequence ID" value="KGM99621.1"/>
    <property type="molecule type" value="Genomic_DNA"/>
</dbReference>
<evidence type="ECO:0000313" key="2">
    <source>
        <dbReference type="Proteomes" id="UP000030014"/>
    </source>
</evidence>
<evidence type="ECO:0000313" key="1">
    <source>
        <dbReference type="EMBL" id="KGM99621.1"/>
    </source>
</evidence>
<proteinExistence type="predicted"/>
<protein>
    <recommendedName>
        <fullName evidence="3">DUF4912 domain-containing protein</fullName>
    </recommendedName>
</protein>
<name>A0A0A0IH99_CLOBO</name>
<dbReference type="Proteomes" id="UP000030014">
    <property type="component" value="Unassembled WGS sequence"/>
</dbReference>
<dbReference type="Pfam" id="PF16258">
    <property type="entry name" value="DUF4912"/>
    <property type="match status" value="1"/>
</dbReference>
<comment type="caution">
    <text evidence="1">The sequence shown here is derived from an EMBL/GenBank/DDBJ whole genome shotgun (WGS) entry which is preliminary data.</text>
</comment>
<evidence type="ECO:0008006" key="3">
    <source>
        <dbReference type="Google" id="ProtNLM"/>
    </source>
</evidence>
<gene>
    <name evidence="1" type="ORF">Z955_06695</name>
</gene>
<dbReference type="AlphaFoldDB" id="A0A0A0IH99"/>
<organism evidence="1 2">
    <name type="scientific">Clostridium botulinum C/D str. DC5</name>
    <dbReference type="NCBI Taxonomy" id="1443128"/>
    <lineage>
        <taxon>Bacteria</taxon>
        <taxon>Bacillati</taxon>
        <taxon>Bacillota</taxon>
        <taxon>Clostridia</taxon>
        <taxon>Eubacteriales</taxon>
        <taxon>Clostridiaceae</taxon>
        <taxon>Clostridium</taxon>
    </lineage>
</organism>
<sequence>MPQSTHVVFCYYNISSMTIKDFEDIYGEDSWKNSKPVLKVYEVDDGIAKEIETIYLDVFADNWYINLDKTNIHVFVKLGRILADDKFVSIAISNTVITPRESQSDNTDICYIDISKDYREDTGKVLPIYDDECDFEKRRNEPKPYPFISPKKNTRIIH</sequence>
<dbReference type="InterPro" id="IPR032585">
    <property type="entry name" value="DUF4912"/>
</dbReference>